<dbReference type="Proteomes" id="UP000037460">
    <property type="component" value="Unassembled WGS sequence"/>
</dbReference>
<gene>
    <name evidence="2" type="ORF">Ctob_011856</name>
</gene>
<name>A0A0M0KAQ6_9EUKA</name>
<keyword evidence="3" id="KW-1185">Reference proteome</keyword>
<evidence type="ECO:0000256" key="1">
    <source>
        <dbReference type="SAM" id="Phobius"/>
    </source>
</evidence>
<organism evidence="2 3">
    <name type="scientific">Chrysochromulina tobinii</name>
    <dbReference type="NCBI Taxonomy" id="1460289"/>
    <lineage>
        <taxon>Eukaryota</taxon>
        <taxon>Haptista</taxon>
        <taxon>Haptophyta</taxon>
        <taxon>Prymnesiophyceae</taxon>
        <taxon>Prymnesiales</taxon>
        <taxon>Chrysochromulinaceae</taxon>
        <taxon>Chrysochromulina</taxon>
    </lineage>
</organism>
<keyword evidence="1" id="KW-0812">Transmembrane</keyword>
<protein>
    <submittedName>
        <fullName evidence="2">Uncharacterized protein</fullName>
    </submittedName>
</protein>
<comment type="caution">
    <text evidence="2">The sequence shown here is derived from an EMBL/GenBank/DDBJ whole genome shotgun (WGS) entry which is preliminary data.</text>
</comment>
<evidence type="ECO:0000313" key="3">
    <source>
        <dbReference type="Proteomes" id="UP000037460"/>
    </source>
</evidence>
<evidence type="ECO:0000313" key="2">
    <source>
        <dbReference type="EMBL" id="KOO35682.1"/>
    </source>
</evidence>
<accession>A0A0M0KAQ6</accession>
<reference evidence="3" key="1">
    <citation type="journal article" date="2015" name="PLoS Genet.">
        <title>Genome Sequence and Transcriptome Analyses of Chrysochromulina tobin: Metabolic Tools for Enhanced Algal Fitness in the Prominent Order Prymnesiales (Haptophyceae).</title>
        <authorList>
            <person name="Hovde B.T."/>
            <person name="Deodato C.R."/>
            <person name="Hunsperger H.M."/>
            <person name="Ryken S.A."/>
            <person name="Yost W."/>
            <person name="Jha R.K."/>
            <person name="Patterson J."/>
            <person name="Monnat R.J. Jr."/>
            <person name="Barlow S.B."/>
            <person name="Starkenburg S.R."/>
            <person name="Cattolico R.A."/>
        </authorList>
    </citation>
    <scope>NUCLEOTIDE SEQUENCE</scope>
    <source>
        <strain evidence="3">CCMP291</strain>
    </source>
</reference>
<keyword evidence="1" id="KW-1133">Transmembrane helix</keyword>
<dbReference type="EMBL" id="JWZX01000789">
    <property type="protein sequence ID" value="KOO35682.1"/>
    <property type="molecule type" value="Genomic_DNA"/>
</dbReference>
<dbReference type="AlphaFoldDB" id="A0A0M0KAQ6"/>
<sequence>MTAGVLSSEAAAVTAMVGAVAADAEKAYIDSLPDEDLFDAVATVQSELEKAKAALARKRPAPERLTSTKGPFAFFEGTPIDCGAVADAAVDAYMGALSDVELEAMATQAQAELAAAVAQAFSPVAEAMSPLVGRAMELLEDASAQTGVPKTTLAAAIVGGAVAGAALVLGSLLRRK</sequence>
<proteinExistence type="predicted"/>
<keyword evidence="1" id="KW-0472">Membrane</keyword>
<feature type="transmembrane region" description="Helical" evidence="1">
    <location>
        <begin position="153"/>
        <end position="173"/>
    </location>
</feature>